<keyword evidence="8" id="KW-0539">Nucleus</keyword>
<keyword evidence="12" id="KW-0472">Membrane</keyword>
<accession>A0A1R1YQ20</accession>
<protein>
    <recommendedName>
        <fullName evidence="9">mRNA export factor GLE1</fullName>
    </recommendedName>
    <alternativeName>
        <fullName evidence="10">Nucleoporin GLE1</fullName>
    </alternativeName>
</protein>
<dbReference type="GO" id="GO:0000822">
    <property type="term" value="F:inositol hexakisphosphate binding"/>
    <property type="evidence" value="ECO:0007669"/>
    <property type="project" value="TreeGrafter"/>
</dbReference>
<keyword evidence="3" id="KW-0813">Transport</keyword>
<dbReference type="GO" id="GO:0015031">
    <property type="term" value="P:protein transport"/>
    <property type="evidence" value="ECO:0007669"/>
    <property type="project" value="UniProtKB-KW"/>
</dbReference>
<evidence type="ECO:0000256" key="7">
    <source>
        <dbReference type="ARBA" id="ARBA00023132"/>
    </source>
</evidence>
<dbReference type="OrthoDB" id="420884at2759"/>
<evidence type="ECO:0000256" key="2">
    <source>
        <dbReference type="ARBA" id="ARBA00011056"/>
    </source>
</evidence>
<dbReference type="Gene3D" id="1.25.40.510">
    <property type="entry name" value="GLE1-like"/>
    <property type="match status" value="2"/>
</dbReference>
<feature type="region of interest" description="Disordered" evidence="11">
    <location>
        <begin position="171"/>
        <end position="207"/>
    </location>
</feature>
<dbReference type="GO" id="GO:0016973">
    <property type="term" value="P:poly(A)+ mRNA export from nucleus"/>
    <property type="evidence" value="ECO:0007669"/>
    <property type="project" value="InterPro"/>
</dbReference>
<organism evidence="13 14">
    <name type="scientific">Smittium culicis</name>
    <dbReference type="NCBI Taxonomy" id="133412"/>
    <lineage>
        <taxon>Eukaryota</taxon>
        <taxon>Fungi</taxon>
        <taxon>Fungi incertae sedis</taxon>
        <taxon>Zoopagomycota</taxon>
        <taxon>Kickxellomycotina</taxon>
        <taxon>Harpellomycetes</taxon>
        <taxon>Harpellales</taxon>
        <taxon>Legeriomycetaceae</taxon>
        <taxon>Smittium</taxon>
    </lineage>
</organism>
<dbReference type="GO" id="GO:0005543">
    <property type="term" value="F:phospholipid binding"/>
    <property type="evidence" value="ECO:0007669"/>
    <property type="project" value="TreeGrafter"/>
</dbReference>
<feature type="transmembrane region" description="Helical" evidence="12">
    <location>
        <begin position="375"/>
        <end position="398"/>
    </location>
</feature>
<comment type="caution">
    <text evidence="13">The sequence shown here is derived from an EMBL/GenBank/DDBJ whole genome shotgun (WGS) entry which is preliminary data.</text>
</comment>
<evidence type="ECO:0000256" key="1">
    <source>
        <dbReference type="ARBA" id="ARBA00004567"/>
    </source>
</evidence>
<dbReference type="Pfam" id="PF07817">
    <property type="entry name" value="GLE1"/>
    <property type="match status" value="2"/>
</dbReference>
<feature type="compositionally biased region" description="Low complexity" evidence="11">
    <location>
        <begin position="187"/>
        <end position="200"/>
    </location>
</feature>
<dbReference type="GO" id="GO:0031369">
    <property type="term" value="F:translation initiation factor binding"/>
    <property type="evidence" value="ECO:0007669"/>
    <property type="project" value="TreeGrafter"/>
</dbReference>
<evidence type="ECO:0000313" key="14">
    <source>
        <dbReference type="Proteomes" id="UP000187429"/>
    </source>
</evidence>
<keyword evidence="12" id="KW-1133">Transmembrane helix</keyword>
<evidence type="ECO:0000256" key="12">
    <source>
        <dbReference type="SAM" id="Phobius"/>
    </source>
</evidence>
<dbReference type="GO" id="GO:0005737">
    <property type="term" value="C:cytoplasm"/>
    <property type="evidence" value="ECO:0007669"/>
    <property type="project" value="TreeGrafter"/>
</dbReference>
<keyword evidence="5" id="KW-0653">Protein transport</keyword>
<comment type="subcellular location">
    <subcellularLocation>
        <location evidence="1">Nucleus</location>
        <location evidence="1">Nuclear pore complex</location>
    </subcellularLocation>
</comment>
<evidence type="ECO:0000256" key="8">
    <source>
        <dbReference type="ARBA" id="ARBA00023242"/>
    </source>
</evidence>
<dbReference type="PANTHER" id="PTHR12960">
    <property type="entry name" value="GLE-1-RELATED"/>
    <property type="match status" value="1"/>
</dbReference>
<evidence type="ECO:0000256" key="11">
    <source>
        <dbReference type="SAM" id="MobiDB-lite"/>
    </source>
</evidence>
<name>A0A1R1YQ20_9FUNG</name>
<keyword evidence="14" id="KW-1185">Reference proteome</keyword>
<dbReference type="InterPro" id="IPR012476">
    <property type="entry name" value="GLE1"/>
</dbReference>
<feature type="region of interest" description="Disordered" evidence="11">
    <location>
        <begin position="16"/>
        <end position="39"/>
    </location>
</feature>
<evidence type="ECO:0000256" key="5">
    <source>
        <dbReference type="ARBA" id="ARBA00022927"/>
    </source>
</evidence>
<evidence type="ECO:0000256" key="9">
    <source>
        <dbReference type="ARBA" id="ARBA00026227"/>
    </source>
</evidence>
<evidence type="ECO:0000256" key="3">
    <source>
        <dbReference type="ARBA" id="ARBA00022448"/>
    </source>
</evidence>
<gene>
    <name evidence="13" type="ORF">AYI69_g1510</name>
</gene>
<keyword evidence="4" id="KW-0509">mRNA transport</keyword>
<dbReference type="AlphaFoldDB" id="A0A1R1YQ20"/>
<dbReference type="GO" id="GO:0044614">
    <property type="term" value="C:nuclear pore cytoplasmic filaments"/>
    <property type="evidence" value="ECO:0007669"/>
    <property type="project" value="TreeGrafter"/>
</dbReference>
<keyword evidence="12" id="KW-0812">Transmembrane</keyword>
<evidence type="ECO:0000313" key="13">
    <source>
        <dbReference type="EMBL" id="OMJ29002.1"/>
    </source>
</evidence>
<comment type="similarity">
    <text evidence="2">Belongs to the GLE1 family.</text>
</comment>
<dbReference type="Proteomes" id="UP000187429">
    <property type="component" value="Unassembled WGS sequence"/>
</dbReference>
<dbReference type="InterPro" id="IPR038506">
    <property type="entry name" value="GLE1-like_sf"/>
</dbReference>
<keyword evidence="7" id="KW-0906">Nuclear pore complex</keyword>
<dbReference type="EMBL" id="LSSM01000412">
    <property type="protein sequence ID" value="OMJ29002.1"/>
    <property type="molecule type" value="Genomic_DNA"/>
</dbReference>
<reference evidence="14" key="1">
    <citation type="submission" date="2017-01" db="EMBL/GenBank/DDBJ databases">
        <authorList>
            <person name="Wang Y."/>
            <person name="White M."/>
            <person name="Kvist S."/>
            <person name="Moncalvo J.-M."/>
        </authorList>
    </citation>
    <scope>NUCLEOTIDE SEQUENCE [LARGE SCALE GENOMIC DNA]</scope>
    <source>
        <strain evidence="14">ID-206-W2</strain>
    </source>
</reference>
<evidence type="ECO:0000256" key="4">
    <source>
        <dbReference type="ARBA" id="ARBA00022816"/>
    </source>
</evidence>
<dbReference type="PANTHER" id="PTHR12960:SF0">
    <property type="entry name" value="MRNA EXPORT FACTOR GLE1"/>
    <property type="match status" value="1"/>
</dbReference>
<sequence>MSSTFTNISKGYGLSFNSLPDSDNSDDDSTTSPSTLNTRSNDASIISKIQAPSTLDVLSIKDIQNQVVEKMKQNQIENIKRDIYVEIVARKKNYSSSIKEAEQAANMFKSLSISNALNRVNEIRSEYNLKVQKAKVEKDRANKEKELKEKQIRDKLSAQLAQEKAKLEAAELKSNDNHQQKPPPKITTPQTLPTPLQSQPNITKPENKVNINDRLSNELFTKLTNINTVLAPKIKQNPDTRKFCFESKRGINLRIGQLTNTINQINLVSQAETEVAVKVSVCFPLASVTVLLLQSHPPLLEMVLIRLNKKCPYILPRTIRKSSEESKISFVKKLCFKVSENNEIESMFKYEERMCGMLAFYFAIFQSVPKTLESLSLRILIFAWPFLFINFFFHFIALRVKAGVNPYPIHNGWKWISKLLNLPVEPIYPALITTFIEIAGFTMETAYGPQFTKLLMFIKSKYIPHIPKTNSTAIAATARLESCLAYYFDNESKFELVGDRIAK</sequence>
<proteinExistence type="inferred from homology"/>
<evidence type="ECO:0000256" key="6">
    <source>
        <dbReference type="ARBA" id="ARBA00023010"/>
    </source>
</evidence>
<keyword evidence="6" id="KW-0811">Translocation</keyword>
<evidence type="ECO:0000256" key="10">
    <source>
        <dbReference type="ARBA" id="ARBA00029983"/>
    </source>
</evidence>